<evidence type="ECO:0000256" key="1">
    <source>
        <dbReference type="SAM" id="Phobius"/>
    </source>
</evidence>
<feature type="transmembrane region" description="Helical" evidence="1">
    <location>
        <begin position="59"/>
        <end position="83"/>
    </location>
</feature>
<reference evidence="2" key="1">
    <citation type="journal article" date="2014" name="Int. J. Syst. Evol. Microbiol.">
        <title>Complete genome sequence of Corynebacterium casei LMG S-19264T (=DSM 44701T), isolated from a smear-ripened cheese.</title>
        <authorList>
            <consortium name="US DOE Joint Genome Institute (JGI-PGF)"/>
            <person name="Walter F."/>
            <person name="Albersmeier A."/>
            <person name="Kalinowski J."/>
            <person name="Ruckert C."/>
        </authorList>
    </citation>
    <scope>NUCLEOTIDE SEQUENCE</scope>
    <source>
        <strain evidence="2">JCM 5016</strain>
    </source>
</reference>
<sequence length="145" mass="13845">MTSQATGPGAGAAGRARRAARGAAVLAGAAAAVLTWLVLTRLAGVRLEARGAAGQDPQSVGAAAVVAAALVAGLAAWASLAALERLAPARARGAWLVLAAAALVLSLAGPLALGTTTGAVAGLAALHLVTGLVLIPALARTAVRP</sequence>
<dbReference type="Pfam" id="PF19545">
    <property type="entry name" value="DUF6069"/>
    <property type="match status" value="1"/>
</dbReference>
<reference evidence="2" key="2">
    <citation type="submission" date="2020-09" db="EMBL/GenBank/DDBJ databases">
        <authorList>
            <person name="Sun Q."/>
            <person name="Ohkuma M."/>
        </authorList>
    </citation>
    <scope>NUCLEOTIDE SEQUENCE</scope>
    <source>
        <strain evidence="2">JCM 5016</strain>
    </source>
</reference>
<dbReference type="Proteomes" id="UP000623010">
    <property type="component" value="Unassembled WGS sequence"/>
</dbReference>
<feature type="transmembrane region" description="Helical" evidence="1">
    <location>
        <begin position="95"/>
        <end position="113"/>
    </location>
</feature>
<feature type="transmembrane region" description="Helical" evidence="1">
    <location>
        <begin position="20"/>
        <end position="39"/>
    </location>
</feature>
<gene>
    <name evidence="2" type="ORF">GCM10010389_63770</name>
</gene>
<dbReference type="EMBL" id="BMWH01000044">
    <property type="protein sequence ID" value="GHA16520.1"/>
    <property type="molecule type" value="Genomic_DNA"/>
</dbReference>
<proteinExistence type="predicted"/>
<dbReference type="InterPro" id="IPR045713">
    <property type="entry name" value="DUF6069"/>
</dbReference>
<evidence type="ECO:0000313" key="3">
    <source>
        <dbReference type="Proteomes" id="UP000623010"/>
    </source>
</evidence>
<comment type="caution">
    <text evidence="2">The sequence shown here is derived from an EMBL/GenBank/DDBJ whole genome shotgun (WGS) entry which is preliminary data.</text>
</comment>
<feature type="transmembrane region" description="Helical" evidence="1">
    <location>
        <begin position="119"/>
        <end position="139"/>
    </location>
</feature>
<keyword evidence="3" id="KW-1185">Reference proteome</keyword>
<evidence type="ECO:0000313" key="2">
    <source>
        <dbReference type="EMBL" id="GHA16520.1"/>
    </source>
</evidence>
<protein>
    <submittedName>
        <fullName evidence="2">Uncharacterized protein</fullName>
    </submittedName>
</protein>
<keyword evidence="1" id="KW-0472">Membrane</keyword>
<name>A0A918RYR3_9ACTN</name>
<keyword evidence="1" id="KW-0812">Transmembrane</keyword>
<keyword evidence="1" id="KW-1133">Transmembrane helix</keyword>
<dbReference type="RefSeq" id="WP_190060991.1">
    <property type="nucleotide sequence ID" value="NZ_BMWH01000044.1"/>
</dbReference>
<accession>A0A918RYR3</accession>
<dbReference type="AlphaFoldDB" id="A0A918RYR3"/>
<organism evidence="2 3">
    <name type="scientific">Streptomyces echinoruber</name>
    <dbReference type="NCBI Taxonomy" id="68898"/>
    <lineage>
        <taxon>Bacteria</taxon>
        <taxon>Bacillati</taxon>
        <taxon>Actinomycetota</taxon>
        <taxon>Actinomycetes</taxon>
        <taxon>Kitasatosporales</taxon>
        <taxon>Streptomycetaceae</taxon>
        <taxon>Streptomyces</taxon>
    </lineage>
</organism>